<dbReference type="InterPro" id="IPR057596">
    <property type="entry name" value="RDRP_core"/>
</dbReference>
<feature type="domain" description="RDRP core" evidence="10">
    <location>
        <begin position="511"/>
        <end position="855"/>
    </location>
</feature>
<reference evidence="14" key="1">
    <citation type="submission" date="2023-10" db="EMBL/GenBank/DDBJ databases">
        <authorList>
            <person name="Domelevo Entfellner J.-B."/>
        </authorList>
    </citation>
    <scope>NUCLEOTIDE SEQUENCE</scope>
</reference>
<evidence type="ECO:0000313" key="14">
    <source>
        <dbReference type="EMBL" id="CAJ1951671.1"/>
    </source>
</evidence>
<dbReference type="PANTHER" id="PTHR23079">
    <property type="entry name" value="RNA-DEPENDENT RNA POLYMERASE"/>
    <property type="match status" value="1"/>
</dbReference>
<sequence length="1002" mass="113644">MPENHHHVLLPTAVDALIDSICHHQNQLPPDSNLRRRLAAVGEEQALHILHSIAARPIRTSLSAFIVYMLKNSITVTSSTPQTLSPTRPREPSLELHALGELEFRKAFLLLSYIGRESLENVTNADYIRSLKDLPMARFEKTIWEAFGKDHIYCQSDRQVYLDWDSGRTHVYQCYVSSDGSLRFKGPILQSIQTHLQRSLGDDNILLVKFAEHGSARNLMTSAEEANNLYGIFGKEGINVGLRLYRFFVFKDGGKEEKKKDPTSSSVKCYFVRMQSCSADESANYILSNKTVSEARTLFMHAHMLPSLDKYMARFSLILSKTLKLNIDLAAVNVQTIPDVYCQDENGNIVYDNEKPRILTDGTGFISRDLALLCPNNVYKGMHLERNYIQEINNLVELEDMSKAIGEAELKLSTHQPPLLIQCRLFHMGCAVKGTLLVNRKLPPRTIQVRPSMIKTEADPSLNMQSINSLEVVNTSCFDIFIFGFHHARSNRLIGLVHNQHGAADLKSTCFSIKPSRTNLSKNLIALLSYGGVPNEFFKDLLMHNLEDADHVFSNKRAALKASINHGEMDEYSAAGMILCGIPLDEPFLQYHLSILAREERKKLRRGRLYMPDCFYLMGTVDPTGCLEKNQVCIIHENDQITGDVLVYRNPGLHFGDIHVMHATYVEKIESYVGHSKYAIFFPCVGTRSVADEIAGGDFDGDLYWVSKHPQLLQHFRKGDPWMENSTPCNSVELDSSAKKPSAFSAAELEDELFRLFLKARFQPSNASGVAADSWMALMDRLLTLKNECTQENEKEHLKENIVKLIDIYYEALDAPKKGGRKVQVPDDLRAEMFPHYMEKDKSFTSTSILGLIYDWVGIWQTKDLAGEEIRMLPCFDVEVPPSCMEKWKKKYKEYRTDMTNALKDSSKSEDEPVEVIRKYKEELYGGTAKMEDSPKNISDIYDEALAIYRVCYEYAMLTKSVTKCGFAWKVAGSALTSLYIIKQNHKALNCAPSVLREIFRS</sequence>
<dbReference type="PANTHER" id="PTHR23079:SF55">
    <property type="entry name" value="RNA-DIRECTED RNA POLYMERASE"/>
    <property type="match status" value="1"/>
</dbReference>
<organism evidence="14 15">
    <name type="scientific">Sphenostylis stenocarpa</name>
    <dbReference type="NCBI Taxonomy" id="92480"/>
    <lineage>
        <taxon>Eukaryota</taxon>
        <taxon>Viridiplantae</taxon>
        <taxon>Streptophyta</taxon>
        <taxon>Embryophyta</taxon>
        <taxon>Tracheophyta</taxon>
        <taxon>Spermatophyta</taxon>
        <taxon>Magnoliopsida</taxon>
        <taxon>eudicotyledons</taxon>
        <taxon>Gunneridae</taxon>
        <taxon>Pentapetalae</taxon>
        <taxon>rosids</taxon>
        <taxon>fabids</taxon>
        <taxon>Fabales</taxon>
        <taxon>Fabaceae</taxon>
        <taxon>Papilionoideae</taxon>
        <taxon>50 kb inversion clade</taxon>
        <taxon>NPAAA clade</taxon>
        <taxon>indigoferoid/millettioid clade</taxon>
        <taxon>Phaseoleae</taxon>
        <taxon>Sphenostylis</taxon>
    </lineage>
</organism>
<evidence type="ECO:0000256" key="8">
    <source>
        <dbReference type="ARBA" id="ARBA00093763"/>
    </source>
</evidence>
<feature type="domain" description="RDRP C-terminal head" evidence="13">
    <location>
        <begin position="878"/>
        <end position="993"/>
    </location>
</feature>
<evidence type="ECO:0000256" key="2">
    <source>
        <dbReference type="ARBA" id="ARBA00022484"/>
    </source>
</evidence>
<keyword evidence="15" id="KW-1185">Reference proteome</keyword>
<dbReference type="GO" id="GO:0003723">
    <property type="term" value="F:RNA binding"/>
    <property type="evidence" value="ECO:0007669"/>
    <property type="project" value="UniProtKB-KW"/>
</dbReference>
<evidence type="ECO:0000256" key="1">
    <source>
        <dbReference type="ARBA" id="ARBA00005762"/>
    </source>
</evidence>
<feature type="domain" description="RDRP core" evidence="10">
    <location>
        <begin position="183"/>
        <end position="477"/>
    </location>
</feature>
<evidence type="ECO:0000256" key="5">
    <source>
        <dbReference type="ARBA" id="ARBA00022884"/>
    </source>
</evidence>
<proteinExistence type="inferred from homology"/>
<dbReference type="AlphaFoldDB" id="A0AA86VYH1"/>
<dbReference type="EC" id="2.7.7.48" evidence="9"/>
<evidence type="ECO:0000256" key="7">
    <source>
        <dbReference type="ARBA" id="ARBA00048744"/>
    </source>
</evidence>
<evidence type="ECO:0000259" key="10">
    <source>
        <dbReference type="Pfam" id="PF05183"/>
    </source>
</evidence>
<comment type="similarity">
    <text evidence="1 9">Belongs to the RdRP family.</text>
</comment>
<evidence type="ECO:0000256" key="3">
    <source>
        <dbReference type="ARBA" id="ARBA00022679"/>
    </source>
</evidence>
<dbReference type="Pfam" id="PF26252">
    <property type="entry name" value="RdRP_helical"/>
    <property type="match status" value="1"/>
</dbReference>
<keyword evidence="5 9" id="KW-0694">RNA-binding</keyword>
<dbReference type="InterPro" id="IPR058752">
    <property type="entry name" value="RDRP_C_head"/>
</dbReference>
<protein>
    <recommendedName>
        <fullName evidence="9">RNA-dependent RNA polymerase</fullName>
        <ecNumber evidence="9">2.7.7.48</ecNumber>
    </recommendedName>
</protein>
<comment type="catalytic activity">
    <reaction evidence="7 9">
        <text>RNA(n) + a ribonucleoside 5'-triphosphate = RNA(n+1) + diphosphate</text>
        <dbReference type="Rhea" id="RHEA:21248"/>
        <dbReference type="Rhea" id="RHEA-COMP:14527"/>
        <dbReference type="Rhea" id="RHEA-COMP:17342"/>
        <dbReference type="ChEBI" id="CHEBI:33019"/>
        <dbReference type="ChEBI" id="CHEBI:61557"/>
        <dbReference type="ChEBI" id="CHEBI:140395"/>
        <dbReference type="EC" id="2.7.7.48"/>
    </reaction>
</comment>
<dbReference type="GO" id="GO:0031380">
    <property type="term" value="C:nuclear RNA-directed RNA polymerase complex"/>
    <property type="evidence" value="ECO:0007669"/>
    <property type="project" value="TreeGrafter"/>
</dbReference>
<dbReference type="Gramene" id="rna-AYBTSS11_LOCUS14900">
    <property type="protein sequence ID" value="CAJ1951671.1"/>
    <property type="gene ID" value="gene-AYBTSS11_LOCUS14900"/>
</dbReference>
<dbReference type="Proteomes" id="UP001189624">
    <property type="component" value="Chromosome 4"/>
</dbReference>
<keyword evidence="2 9" id="KW-0696">RNA-directed RNA polymerase</keyword>
<accession>A0AA86VYH1</accession>
<dbReference type="InterPro" id="IPR058751">
    <property type="entry name" value="RDRP_helical"/>
</dbReference>
<dbReference type="GO" id="GO:0003968">
    <property type="term" value="F:RNA-directed RNA polymerase activity"/>
    <property type="evidence" value="ECO:0007669"/>
    <property type="project" value="UniProtKB-KW"/>
</dbReference>
<keyword evidence="3 9" id="KW-0808">Transferase</keyword>
<evidence type="ECO:0000256" key="4">
    <source>
        <dbReference type="ARBA" id="ARBA00022695"/>
    </source>
</evidence>
<evidence type="ECO:0000259" key="12">
    <source>
        <dbReference type="Pfam" id="PF26252"/>
    </source>
</evidence>
<feature type="domain" description="RDRP helical" evidence="12">
    <location>
        <begin position="96"/>
        <end position="153"/>
    </location>
</feature>
<dbReference type="InterPro" id="IPR007855">
    <property type="entry name" value="RDRP"/>
</dbReference>
<dbReference type="GO" id="GO:0030422">
    <property type="term" value="P:siRNA processing"/>
    <property type="evidence" value="ECO:0007669"/>
    <property type="project" value="TreeGrafter"/>
</dbReference>
<gene>
    <name evidence="14" type="ORF">AYBTSS11_LOCUS14900</name>
</gene>
<dbReference type="Pfam" id="PF26253">
    <property type="entry name" value="RdRP_head"/>
    <property type="match status" value="1"/>
</dbReference>
<evidence type="ECO:0000259" key="11">
    <source>
        <dbReference type="Pfam" id="PF26249"/>
    </source>
</evidence>
<dbReference type="Pfam" id="PF05183">
    <property type="entry name" value="RdRP"/>
    <property type="match status" value="2"/>
</dbReference>
<dbReference type="Pfam" id="PF26249">
    <property type="entry name" value="4HB_RdRP3_N"/>
    <property type="match status" value="1"/>
</dbReference>
<keyword evidence="6 9" id="KW-0943">RNA-mediated gene silencing</keyword>
<evidence type="ECO:0000256" key="9">
    <source>
        <dbReference type="RuleBase" id="RU363098"/>
    </source>
</evidence>
<keyword evidence="4 9" id="KW-0548">Nucleotidyltransferase</keyword>
<name>A0AA86VYH1_9FABA</name>
<dbReference type="EMBL" id="OY731401">
    <property type="protein sequence ID" value="CAJ1951671.1"/>
    <property type="molecule type" value="Genomic_DNA"/>
</dbReference>
<evidence type="ECO:0000256" key="6">
    <source>
        <dbReference type="ARBA" id="ARBA00023158"/>
    </source>
</evidence>
<evidence type="ECO:0000313" key="15">
    <source>
        <dbReference type="Proteomes" id="UP001189624"/>
    </source>
</evidence>
<comment type="function">
    <text evidence="8 9">Probably involved in the RNA silencing pathway and required for the generation of small interfering RNAs (siRNAs).</text>
</comment>
<dbReference type="InterPro" id="IPR058697">
    <property type="entry name" value="RDRP3-5_N"/>
</dbReference>
<evidence type="ECO:0000259" key="13">
    <source>
        <dbReference type="Pfam" id="PF26253"/>
    </source>
</evidence>
<feature type="domain" description="RDRP3-5 N-terminal" evidence="11">
    <location>
        <begin position="10"/>
        <end position="77"/>
    </location>
</feature>